<keyword evidence="2" id="KW-1185">Reference proteome</keyword>
<evidence type="ECO:0000313" key="1">
    <source>
        <dbReference type="EMBL" id="OWK41105.1"/>
    </source>
</evidence>
<comment type="caution">
    <text evidence="1">The sequence shown here is derived from an EMBL/GenBank/DDBJ whole genome shotgun (WGS) entry which is preliminary data.</text>
</comment>
<sequence>MLIDLIRSPEPGELKDFPLERFVGDGVEGGAGSPSWGPFTFHLKTQEYAYSRTFGRPPRVCRWEYRGGFELRTGRWVALPPRVESQALCPD</sequence>
<organism evidence="1 2">
    <name type="scientific">Fimbriiglobus ruber</name>
    <dbReference type="NCBI Taxonomy" id="1908690"/>
    <lineage>
        <taxon>Bacteria</taxon>
        <taxon>Pseudomonadati</taxon>
        <taxon>Planctomycetota</taxon>
        <taxon>Planctomycetia</taxon>
        <taxon>Gemmatales</taxon>
        <taxon>Gemmataceae</taxon>
        <taxon>Fimbriiglobus</taxon>
    </lineage>
</organism>
<dbReference type="AlphaFoldDB" id="A0A225DXM6"/>
<protein>
    <submittedName>
        <fullName evidence="1">Uncharacterized protein</fullName>
    </submittedName>
</protein>
<gene>
    <name evidence="1" type="ORF">FRUB_04997</name>
</gene>
<proteinExistence type="predicted"/>
<dbReference type="EMBL" id="NIDE01000007">
    <property type="protein sequence ID" value="OWK41105.1"/>
    <property type="molecule type" value="Genomic_DNA"/>
</dbReference>
<name>A0A225DXM6_9BACT</name>
<evidence type="ECO:0000313" key="2">
    <source>
        <dbReference type="Proteomes" id="UP000214646"/>
    </source>
</evidence>
<reference evidence="2" key="1">
    <citation type="submission" date="2017-06" db="EMBL/GenBank/DDBJ databases">
        <title>Genome analysis of Fimbriiglobus ruber SP5, the first member of the order Planctomycetales with confirmed chitinolytic capability.</title>
        <authorList>
            <person name="Ravin N.V."/>
            <person name="Rakitin A.L."/>
            <person name="Ivanova A.A."/>
            <person name="Beletsky A.V."/>
            <person name="Kulichevskaya I.S."/>
            <person name="Mardanov A.V."/>
            <person name="Dedysh S.N."/>
        </authorList>
    </citation>
    <scope>NUCLEOTIDE SEQUENCE [LARGE SCALE GENOMIC DNA]</scope>
    <source>
        <strain evidence="2">SP5</strain>
    </source>
</reference>
<dbReference type="Proteomes" id="UP000214646">
    <property type="component" value="Unassembled WGS sequence"/>
</dbReference>
<accession>A0A225DXM6</accession>